<dbReference type="GO" id="GO:0031146">
    <property type="term" value="P:SCF-dependent proteasomal ubiquitin-dependent protein catabolic process"/>
    <property type="evidence" value="ECO:0007669"/>
    <property type="project" value="TreeGrafter"/>
</dbReference>
<sequence>MTINDTDEPCPIALMSAELMCILMRYIVGSELDVYNLELLSMTSSGFYIFARDENLWLAICRSTFRDKYANSVSFDKFVSWRQMYITLPHVYLHGIYIGKISYLRNGEPSFQDKFYKPWHIVVYYRILRFFADGTALMITTADAPSQVVGLLKSKTPSAAGILIGRYWILDQDCIKAEFYRRCEQTVQRKRRTHKSRHQLLPYGVIDQKFDMKLHFGDGKKRQAHCVLHLNEYTCTVTYSNGEKSTNSLDTSDHQTYPPLFFSRVKSYSVPDGWDNILA</sequence>
<evidence type="ECO:0000313" key="5">
    <source>
        <dbReference type="WBParaSite" id="TCLT_0000062901-mRNA-1"/>
    </source>
</evidence>
<feature type="domain" description="F-box protein Hrt3/FBXO9 C-terminal" evidence="2">
    <location>
        <begin position="80"/>
        <end position="191"/>
    </location>
</feature>
<dbReference type="OrthoDB" id="2117972at2759"/>
<dbReference type="Pfam" id="PF19270">
    <property type="entry name" value="FBO_C"/>
    <property type="match status" value="1"/>
</dbReference>
<accession>A0A0N5CKM4</accession>
<dbReference type="SUPFAM" id="SSF81383">
    <property type="entry name" value="F-box domain"/>
    <property type="match status" value="1"/>
</dbReference>
<dbReference type="AlphaFoldDB" id="A0A0N5CKM4"/>
<evidence type="ECO:0000259" key="2">
    <source>
        <dbReference type="Pfam" id="PF19270"/>
    </source>
</evidence>
<dbReference type="EMBL" id="UYYF01000051">
    <property type="protein sequence ID" value="VDM95670.1"/>
    <property type="molecule type" value="Genomic_DNA"/>
</dbReference>
<reference evidence="5" key="1">
    <citation type="submission" date="2017-02" db="UniProtKB">
        <authorList>
            <consortium name="WormBaseParasite"/>
        </authorList>
    </citation>
    <scope>IDENTIFICATION</scope>
</reference>
<dbReference type="PANTHER" id="PTHR12874:SF29">
    <property type="entry name" value="F-BOX ONLY PROTEIN 9"/>
    <property type="match status" value="1"/>
</dbReference>
<evidence type="ECO:0000256" key="1">
    <source>
        <dbReference type="ARBA" id="ARBA00022786"/>
    </source>
</evidence>
<dbReference type="WBParaSite" id="TCLT_0000062901-mRNA-1">
    <property type="protein sequence ID" value="TCLT_0000062901-mRNA-1"/>
    <property type="gene ID" value="TCLT_0000062901"/>
</dbReference>
<dbReference type="GO" id="GO:0019005">
    <property type="term" value="C:SCF ubiquitin ligase complex"/>
    <property type="evidence" value="ECO:0007669"/>
    <property type="project" value="TreeGrafter"/>
</dbReference>
<organism evidence="5">
    <name type="scientific">Thelazia callipaeda</name>
    <name type="common">Oriental eyeworm</name>
    <name type="synonym">Parasitic nematode</name>
    <dbReference type="NCBI Taxonomy" id="103827"/>
    <lineage>
        <taxon>Eukaryota</taxon>
        <taxon>Metazoa</taxon>
        <taxon>Ecdysozoa</taxon>
        <taxon>Nematoda</taxon>
        <taxon>Chromadorea</taxon>
        <taxon>Rhabditida</taxon>
        <taxon>Spirurina</taxon>
        <taxon>Spiruromorpha</taxon>
        <taxon>Thelazioidea</taxon>
        <taxon>Thelaziidae</taxon>
        <taxon>Thelazia</taxon>
    </lineage>
</organism>
<keyword evidence="1" id="KW-0833">Ubl conjugation pathway</keyword>
<dbReference type="InterPro" id="IPR045464">
    <property type="entry name" value="Hrt3/FBXO9_C"/>
</dbReference>
<dbReference type="InterPro" id="IPR036047">
    <property type="entry name" value="F-box-like_dom_sf"/>
</dbReference>
<dbReference type="PANTHER" id="PTHR12874">
    <property type="entry name" value="F-BOX ONLY PROTEIN 48-RELATED"/>
    <property type="match status" value="1"/>
</dbReference>
<dbReference type="Proteomes" id="UP000276776">
    <property type="component" value="Unassembled WGS sequence"/>
</dbReference>
<name>A0A0N5CKM4_THECL</name>
<reference evidence="3 4" key="2">
    <citation type="submission" date="2018-11" db="EMBL/GenBank/DDBJ databases">
        <authorList>
            <consortium name="Pathogen Informatics"/>
        </authorList>
    </citation>
    <scope>NUCLEOTIDE SEQUENCE [LARGE SCALE GENOMIC DNA]</scope>
</reference>
<gene>
    <name evidence="3" type="ORF">TCLT_LOCUS630</name>
</gene>
<dbReference type="GO" id="GO:0005737">
    <property type="term" value="C:cytoplasm"/>
    <property type="evidence" value="ECO:0007669"/>
    <property type="project" value="TreeGrafter"/>
</dbReference>
<evidence type="ECO:0000313" key="4">
    <source>
        <dbReference type="Proteomes" id="UP000276776"/>
    </source>
</evidence>
<proteinExistence type="predicted"/>
<dbReference type="OMA" id="FHLELEI"/>
<dbReference type="STRING" id="103827.A0A0N5CKM4"/>
<protein>
    <submittedName>
        <fullName evidence="5">FBO_C domain-containing protein</fullName>
    </submittedName>
</protein>
<evidence type="ECO:0000313" key="3">
    <source>
        <dbReference type="EMBL" id="VDM95670.1"/>
    </source>
</evidence>
<keyword evidence="4" id="KW-1185">Reference proteome</keyword>